<feature type="chain" id="PRO_5010340921" evidence="1">
    <location>
        <begin position="22"/>
        <end position="224"/>
    </location>
</feature>
<keyword evidence="3" id="KW-1185">Reference proteome</keyword>
<protein>
    <submittedName>
        <fullName evidence="2">Uncharacterized protein</fullName>
    </submittedName>
</protein>
<organism evidence="2 3">
    <name type="scientific">Tessaracoccus aquimaris</name>
    <dbReference type="NCBI Taxonomy" id="1332264"/>
    <lineage>
        <taxon>Bacteria</taxon>
        <taxon>Bacillati</taxon>
        <taxon>Actinomycetota</taxon>
        <taxon>Actinomycetes</taxon>
        <taxon>Propionibacteriales</taxon>
        <taxon>Propionibacteriaceae</taxon>
        <taxon>Tessaracoccus</taxon>
    </lineage>
</organism>
<evidence type="ECO:0000256" key="1">
    <source>
        <dbReference type="SAM" id="SignalP"/>
    </source>
</evidence>
<evidence type="ECO:0000313" key="2">
    <source>
        <dbReference type="EMBL" id="AQP46584.1"/>
    </source>
</evidence>
<dbReference type="AlphaFoldDB" id="A0A1Q2CKF1"/>
<reference evidence="3" key="1">
    <citation type="submission" date="2017-02" db="EMBL/GenBank/DDBJ databases">
        <title>Tessaracoccus aquaemaris sp. nov., isolated from the intestine of a Korean rockfish, Sebastes schlegelii, in a marine aquaculture pond.</title>
        <authorList>
            <person name="Tak E.J."/>
            <person name="Bae J.-W."/>
        </authorList>
    </citation>
    <scope>NUCLEOTIDE SEQUENCE [LARGE SCALE GENOMIC DNA]</scope>
    <source>
        <strain evidence="3">NSG39</strain>
    </source>
</reference>
<accession>A0A1Q2CKF1</accession>
<dbReference type="KEGG" id="tes:BW730_02565"/>
<evidence type="ECO:0000313" key="3">
    <source>
        <dbReference type="Proteomes" id="UP000188145"/>
    </source>
</evidence>
<dbReference type="EMBL" id="CP019606">
    <property type="protein sequence ID" value="AQP46584.1"/>
    <property type="molecule type" value="Genomic_DNA"/>
</dbReference>
<dbReference type="OrthoDB" id="3727470at2"/>
<dbReference type="RefSeq" id="WP_077684887.1">
    <property type="nucleotide sequence ID" value="NZ_CP019606.1"/>
</dbReference>
<dbReference type="STRING" id="1332264.BW730_02565"/>
<feature type="signal peptide" evidence="1">
    <location>
        <begin position="1"/>
        <end position="21"/>
    </location>
</feature>
<sequence length="224" mass="24530">MTGLLALLCLLTLVGGLVAGAAQVRADQRFFRSRDRPRELFTQRDPKGPVGDLPHEWTVDDARYRAQPRPLPPRFPARQASLRRVHEVKARLGALRTDLVWVIEHPSLFDGATPASSAMFEAIARWDDEFEHLSDREADLYAGQIEDAFTGARRAAERLGLGFYAEADRGEAEIALKLVSKARSTTGPEAAALMDKVAEILTRLLPFDPQAALPRGSAPGAPPA</sequence>
<name>A0A1Q2CKF1_9ACTN</name>
<gene>
    <name evidence="2" type="ORF">BW730_02565</name>
</gene>
<dbReference type="Proteomes" id="UP000188145">
    <property type="component" value="Chromosome"/>
</dbReference>
<keyword evidence="1" id="KW-0732">Signal</keyword>
<proteinExistence type="predicted"/>